<dbReference type="EMBL" id="CP016796">
    <property type="protein sequence ID" value="API87526.1"/>
    <property type="molecule type" value="Genomic_DNA"/>
</dbReference>
<dbReference type="InterPro" id="IPR012903">
    <property type="entry name" value="Nif11"/>
</dbReference>
<keyword evidence="3" id="KW-1185">Reference proteome</keyword>
<accession>A0A1L4BUL4</accession>
<organism evidence="2 3">
    <name type="scientific">Francisella uliginis</name>
    <dbReference type="NCBI Taxonomy" id="573570"/>
    <lineage>
        <taxon>Bacteria</taxon>
        <taxon>Pseudomonadati</taxon>
        <taxon>Pseudomonadota</taxon>
        <taxon>Gammaproteobacteria</taxon>
        <taxon>Thiotrichales</taxon>
        <taxon>Francisellaceae</taxon>
        <taxon>Francisella</taxon>
    </lineage>
</organism>
<dbReference type="OrthoDB" id="614750at2"/>
<evidence type="ECO:0000313" key="2">
    <source>
        <dbReference type="EMBL" id="API87526.1"/>
    </source>
</evidence>
<dbReference type="Proteomes" id="UP000184222">
    <property type="component" value="Chromosome"/>
</dbReference>
<proteinExistence type="predicted"/>
<reference evidence="2 3" key="1">
    <citation type="journal article" date="2016" name="Appl. Environ. Microbiol.">
        <title>Whole genome relationships among Francisella bacteria of diverse origin define new species and provide specific regions for detection.</title>
        <authorList>
            <person name="Challacombe J.F."/>
            <person name="Petersen J.M."/>
            <person name="Gallegos-Graves V."/>
            <person name="Hodge D."/>
            <person name="Pillai S."/>
            <person name="Kuske C.R."/>
        </authorList>
    </citation>
    <scope>NUCLEOTIDE SEQUENCE [LARGE SCALE GENOMIC DNA]</scope>
    <source>
        <strain evidence="3">TX07-7310</strain>
    </source>
</reference>
<dbReference type="NCBIfam" id="TIGR03798">
    <property type="entry name" value="leader_Nif11"/>
    <property type="match status" value="1"/>
</dbReference>
<sequence length="188" mass="21238">MENIKHYPKSYMMSEELKRFFTKVTNDTDLQKQLYNTKTLAEVANIAIELGFKIRPAEIIQAQAGRILAILDQQPEDVVYLLSSKKAKTGAQWGRGGNGFLDNPGYWLMKLASTNAITENEVLINSFLKKAHKITELEIKLYETKSFNSLENLMHEYGFDISAKKLLSHQAQKILALNADDADKVAAN</sequence>
<dbReference type="Pfam" id="PF07862">
    <property type="entry name" value="Nif11"/>
    <property type="match status" value="1"/>
</dbReference>
<dbReference type="RefSeq" id="WP_072713308.1">
    <property type="nucleotide sequence ID" value="NZ_CP016796.1"/>
</dbReference>
<feature type="domain" description="Nif11" evidence="1">
    <location>
        <begin position="14"/>
        <end position="58"/>
    </location>
</feature>
<name>A0A1L4BUL4_9GAMM</name>
<protein>
    <recommendedName>
        <fullName evidence="1">Nif11 domain-containing protein</fullName>
    </recommendedName>
</protein>
<gene>
    <name evidence="2" type="ORF">F7310_09240</name>
</gene>
<evidence type="ECO:0000259" key="1">
    <source>
        <dbReference type="Pfam" id="PF07862"/>
    </source>
</evidence>
<dbReference type="InterPro" id="IPR022516">
    <property type="entry name" value="CHP03798_Ocin"/>
</dbReference>
<dbReference type="AlphaFoldDB" id="A0A1L4BUL4"/>
<dbReference type="KEGG" id="frx:F7310_09240"/>
<evidence type="ECO:0000313" key="3">
    <source>
        <dbReference type="Proteomes" id="UP000184222"/>
    </source>
</evidence>